<accession>A0A1A9EXY7</accession>
<dbReference type="PRINTS" id="PR00080">
    <property type="entry name" value="SDRFAMILY"/>
</dbReference>
<evidence type="ECO:0000256" key="2">
    <source>
        <dbReference type="ARBA" id="ARBA00023002"/>
    </source>
</evidence>
<organism evidence="4 5">
    <name type="scientific">Marinobacterium aestuarii</name>
    <dbReference type="NCBI Taxonomy" id="1821621"/>
    <lineage>
        <taxon>Bacteria</taxon>
        <taxon>Pseudomonadati</taxon>
        <taxon>Pseudomonadota</taxon>
        <taxon>Gammaproteobacteria</taxon>
        <taxon>Oceanospirillales</taxon>
        <taxon>Oceanospirillaceae</taxon>
        <taxon>Marinobacterium</taxon>
    </lineage>
</organism>
<dbReference type="PRINTS" id="PR00081">
    <property type="entry name" value="GDHRDH"/>
</dbReference>
<evidence type="ECO:0000313" key="5">
    <source>
        <dbReference type="Proteomes" id="UP000078070"/>
    </source>
</evidence>
<dbReference type="EMBL" id="CP015839">
    <property type="protein sequence ID" value="ANG62747.1"/>
    <property type="molecule type" value="Genomic_DNA"/>
</dbReference>
<dbReference type="Proteomes" id="UP000078070">
    <property type="component" value="Chromosome"/>
</dbReference>
<dbReference type="KEGG" id="mars:A8C75_09815"/>
<dbReference type="SMART" id="SM00822">
    <property type="entry name" value="PKS_KR"/>
    <property type="match status" value="1"/>
</dbReference>
<dbReference type="Pfam" id="PF13561">
    <property type="entry name" value="adh_short_C2"/>
    <property type="match status" value="1"/>
</dbReference>
<reference evidence="5" key="1">
    <citation type="submission" date="2016-05" db="EMBL/GenBank/DDBJ databases">
        <authorList>
            <person name="Baek K."/>
            <person name="Yang S.-J."/>
        </authorList>
    </citation>
    <scope>NUCLEOTIDE SEQUENCE [LARGE SCALE GENOMIC DNA]</scope>
    <source>
        <strain evidence="5">ST58-10</strain>
    </source>
</reference>
<evidence type="ECO:0000256" key="1">
    <source>
        <dbReference type="ARBA" id="ARBA00006484"/>
    </source>
</evidence>
<dbReference type="NCBIfam" id="NF009386">
    <property type="entry name" value="PRK12745.1"/>
    <property type="match status" value="1"/>
</dbReference>
<evidence type="ECO:0000259" key="3">
    <source>
        <dbReference type="SMART" id="SM00822"/>
    </source>
</evidence>
<dbReference type="RefSeq" id="WP_067381388.1">
    <property type="nucleotide sequence ID" value="NZ_CP015839.1"/>
</dbReference>
<dbReference type="GO" id="GO:0016491">
    <property type="term" value="F:oxidoreductase activity"/>
    <property type="evidence" value="ECO:0007669"/>
    <property type="project" value="UniProtKB-KW"/>
</dbReference>
<keyword evidence="5" id="KW-1185">Reference proteome</keyword>
<reference evidence="4 5" key="2">
    <citation type="journal article" date="2018" name="Int. J. Syst. Evol. Microbiol.">
        <title>Marinobacterium aestuarii sp. nov., a benzene-degrading marine bacterium isolated from estuary sediment.</title>
        <authorList>
            <person name="Bae S.S."/>
            <person name="Jung J."/>
            <person name="Chung D."/>
            <person name="Baek K."/>
        </authorList>
    </citation>
    <scope>NUCLEOTIDE SEQUENCE [LARGE SCALE GENOMIC DNA]</scope>
    <source>
        <strain evidence="4 5">ST58-10</strain>
    </source>
</reference>
<evidence type="ECO:0000313" key="4">
    <source>
        <dbReference type="EMBL" id="ANG62747.1"/>
    </source>
</evidence>
<dbReference type="Gene3D" id="3.40.50.720">
    <property type="entry name" value="NAD(P)-binding Rossmann-like Domain"/>
    <property type="match status" value="1"/>
</dbReference>
<dbReference type="OrthoDB" id="9814396at2"/>
<proteinExistence type="inferred from homology"/>
<dbReference type="InterPro" id="IPR020904">
    <property type="entry name" value="Sc_DH/Rdtase_CS"/>
</dbReference>
<dbReference type="InterPro" id="IPR002347">
    <property type="entry name" value="SDR_fam"/>
</dbReference>
<keyword evidence="2" id="KW-0560">Oxidoreductase</keyword>
<gene>
    <name evidence="4" type="ORF">A8C75_09815</name>
</gene>
<dbReference type="PANTHER" id="PTHR43639">
    <property type="entry name" value="OXIDOREDUCTASE, SHORT-CHAIN DEHYDROGENASE/REDUCTASE FAMILY (AFU_ORTHOLOGUE AFUA_5G02870)"/>
    <property type="match status" value="1"/>
</dbReference>
<comment type="similarity">
    <text evidence="1">Belongs to the short-chain dehydrogenases/reductases (SDR) family.</text>
</comment>
<dbReference type="SUPFAM" id="SSF51735">
    <property type="entry name" value="NAD(P)-binding Rossmann-fold domains"/>
    <property type="match status" value="1"/>
</dbReference>
<dbReference type="STRING" id="1821621.A8C75_09815"/>
<sequence>MNATTRPVALVTGGRQGIGLAIVYSLAAAGFDVAFTARSTTDSCGEIIAECESLGARAQYFPSELGAIEAHQALIEQVTAWGGGLDCLVNNAGVGTLVRGDLLEMPPESFDHVMGINARGTLFLTQAVARWMLANPSPHYRSLLLVSSVSAEMASPERGDYCMSKAALGMMTKLFALRLAADNIGVFELRPGIIKTGMTAGVSDKYDRRIAEGLVPALRWGEPGDIGRAVLPFARGDMAFASGSTLQLDGGLSINRF</sequence>
<dbReference type="PROSITE" id="PS00061">
    <property type="entry name" value="ADH_SHORT"/>
    <property type="match status" value="1"/>
</dbReference>
<dbReference type="InterPro" id="IPR036291">
    <property type="entry name" value="NAD(P)-bd_dom_sf"/>
</dbReference>
<feature type="domain" description="Ketoreductase" evidence="3">
    <location>
        <begin position="7"/>
        <end position="190"/>
    </location>
</feature>
<protein>
    <submittedName>
        <fullName evidence="4">3-ketoacyl-ACP reductase</fullName>
    </submittedName>
</protein>
<dbReference type="InterPro" id="IPR057326">
    <property type="entry name" value="KR_dom"/>
</dbReference>
<dbReference type="AlphaFoldDB" id="A0A1A9EXY7"/>
<name>A0A1A9EXY7_9GAMM</name>
<dbReference type="PANTHER" id="PTHR43639:SF1">
    <property type="entry name" value="SHORT-CHAIN DEHYDROGENASE_REDUCTASE FAMILY PROTEIN"/>
    <property type="match status" value="1"/>
</dbReference>